<evidence type="ECO:0000313" key="3">
    <source>
        <dbReference type="EMBL" id="MBD2503144.1"/>
    </source>
</evidence>
<name>A0ABR8D7L2_9NOST</name>
<evidence type="ECO:0000256" key="1">
    <source>
        <dbReference type="SAM" id="Coils"/>
    </source>
</evidence>
<dbReference type="Proteomes" id="UP000661112">
    <property type="component" value="Unassembled WGS sequence"/>
</dbReference>
<evidence type="ECO:0000256" key="2">
    <source>
        <dbReference type="SAM" id="MobiDB-lite"/>
    </source>
</evidence>
<accession>A0ABR8D7L2</accession>
<feature type="region of interest" description="Disordered" evidence="2">
    <location>
        <begin position="1"/>
        <end position="54"/>
    </location>
</feature>
<keyword evidence="4" id="KW-1185">Reference proteome</keyword>
<proteinExistence type="predicted"/>
<evidence type="ECO:0000313" key="4">
    <source>
        <dbReference type="Proteomes" id="UP000661112"/>
    </source>
</evidence>
<dbReference type="EMBL" id="JACJSG010000031">
    <property type="protein sequence ID" value="MBD2503144.1"/>
    <property type="molecule type" value="Genomic_DNA"/>
</dbReference>
<keyword evidence="1" id="KW-0175">Coiled coil</keyword>
<comment type="caution">
    <text evidence="3">The sequence shown here is derived from an EMBL/GenBank/DDBJ whole genome shotgun (WGS) entry which is preliminary data.</text>
</comment>
<organism evidence="3 4">
    <name type="scientific">Anabaena azotica FACHB-119</name>
    <dbReference type="NCBI Taxonomy" id="947527"/>
    <lineage>
        <taxon>Bacteria</taxon>
        <taxon>Bacillati</taxon>
        <taxon>Cyanobacteriota</taxon>
        <taxon>Cyanophyceae</taxon>
        <taxon>Nostocales</taxon>
        <taxon>Nostocaceae</taxon>
        <taxon>Anabaena</taxon>
        <taxon>Anabaena azotica</taxon>
    </lineage>
</organism>
<dbReference type="RefSeq" id="WP_190476009.1">
    <property type="nucleotide sequence ID" value="NZ_JACJSG010000031.1"/>
</dbReference>
<feature type="coiled-coil region" evidence="1">
    <location>
        <begin position="86"/>
        <end position="113"/>
    </location>
</feature>
<protein>
    <submittedName>
        <fullName evidence="3">Uncharacterized protein</fullName>
    </submittedName>
</protein>
<feature type="compositionally biased region" description="Basic and acidic residues" evidence="2">
    <location>
        <begin position="1"/>
        <end position="30"/>
    </location>
</feature>
<sequence>MNKMIGDGKTKETSGGREERQPVYQRERLAELQPQGQADGYEQGGLDSSHSSGENLLSRVESLIGGGDFDPGKVLEAVRMIRDAHLSYVRAHKQRLKTRLDEAEENETDFMKACDLVEQKIQGFIEKTETETEEPE</sequence>
<gene>
    <name evidence="3" type="ORF">H6G83_21485</name>
</gene>
<reference evidence="3 4" key="1">
    <citation type="journal article" date="2020" name="ISME J.">
        <title>Comparative genomics reveals insights into cyanobacterial evolution and habitat adaptation.</title>
        <authorList>
            <person name="Chen M.Y."/>
            <person name="Teng W.K."/>
            <person name="Zhao L."/>
            <person name="Hu C.X."/>
            <person name="Zhou Y.K."/>
            <person name="Han B.P."/>
            <person name="Song L.R."/>
            <person name="Shu W.S."/>
        </authorList>
    </citation>
    <scope>NUCLEOTIDE SEQUENCE [LARGE SCALE GENOMIC DNA]</scope>
    <source>
        <strain evidence="3 4">FACHB-119</strain>
    </source>
</reference>